<dbReference type="SUPFAM" id="SSF53613">
    <property type="entry name" value="Ribokinase-like"/>
    <property type="match status" value="1"/>
</dbReference>
<gene>
    <name evidence="5" type="ORF">FYC62_16235</name>
</gene>
<dbReference type="InterPro" id="IPR029056">
    <property type="entry name" value="Ribokinase-like"/>
</dbReference>
<evidence type="ECO:0000259" key="4">
    <source>
        <dbReference type="Pfam" id="PF00294"/>
    </source>
</evidence>
<organism evidence="5 6">
    <name type="scientific">Pedobacter aquae</name>
    <dbReference type="NCBI Taxonomy" id="2605747"/>
    <lineage>
        <taxon>Bacteria</taxon>
        <taxon>Pseudomonadati</taxon>
        <taxon>Bacteroidota</taxon>
        <taxon>Sphingobacteriia</taxon>
        <taxon>Sphingobacteriales</taxon>
        <taxon>Sphingobacteriaceae</taxon>
        <taxon>Pedobacter</taxon>
    </lineage>
</organism>
<dbReference type="AlphaFoldDB" id="A0A5C0VP03"/>
<keyword evidence="2" id="KW-0808">Transferase</keyword>
<protein>
    <submittedName>
        <fullName evidence="5">Sugar kinase</fullName>
    </submittedName>
</protein>
<keyword evidence="6" id="KW-1185">Reference proteome</keyword>
<evidence type="ECO:0000256" key="3">
    <source>
        <dbReference type="ARBA" id="ARBA00022777"/>
    </source>
</evidence>
<evidence type="ECO:0000313" key="6">
    <source>
        <dbReference type="Proteomes" id="UP000323653"/>
    </source>
</evidence>
<keyword evidence="3 5" id="KW-0418">Kinase</keyword>
<accession>A0A5C0VP03</accession>
<dbReference type="PANTHER" id="PTHR43320">
    <property type="entry name" value="SUGAR KINASE"/>
    <property type="match status" value="1"/>
</dbReference>
<evidence type="ECO:0000256" key="2">
    <source>
        <dbReference type="ARBA" id="ARBA00022679"/>
    </source>
</evidence>
<name>A0A5C0VP03_9SPHI</name>
<comment type="similarity">
    <text evidence="1">Belongs to the carbohydrate kinase PfkB family.</text>
</comment>
<dbReference type="CDD" id="cd01166">
    <property type="entry name" value="KdgK"/>
    <property type="match status" value="1"/>
</dbReference>
<dbReference type="GO" id="GO:0016301">
    <property type="term" value="F:kinase activity"/>
    <property type="evidence" value="ECO:0007669"/>
    <property type="project" value="UniProtKB-KW"/>
</dbReference>
<evidence type="ECO:0000256" key="1">
    <source>
        <dbReference type="ARBA" id="ARBA00010688"/>
    </source>
</evidence>
<dbReference type="RefSeq" id="WP_149075691.1">
    <property type="nucleotide sequence ID" value="NZ_CP043329.1"/>
</dbReference>
<dbReference type="Gene3D" id="3.40.1190.20">
    <property type="match status" value="1"/>
</dbReference>
<dbReference type="EMBL" id="CP043329">
    <property type="protein sequence ID" value="QEK53050.1"/>
    <property type="molecule type" value="Genomic_DNA"/>
</dbReference>
<dbReference type="Proteomes" id="UP000323653">
    <property type="component" value="Chromosome"/>
</dbReference>
<dbReference type="Pfam" id="PF00294">
    <property type="entry name" value="PfkB"/>
    <property type="match status" value="1"/>
</dbReference>
<evidence type="ECO:0000313" key="5">
    <source>
        <dbReference type="EMBL" id="QEK53050.1"/>
    </source>
</evidence>
<dbReference type="PANTHER" id="PTHR43320:SF2">
    <property type="entry name" value="2-DEHYDRO-3-DEOXYGLUCONOKINASE_2-DEHYDRO-3-DEOXYGALACTONOKINASE"/>
    <property type="match status" value="1"/>
</dbReference>
<dbReference type="InterPro" id="IPR052700">
    <property type="entry name" value="Carb_kinase_PfkB-like"/>
</dbReference>
<reference evidence="5 6" key="1">
    <citation type="submission" date="2019-08" db="EMBL/GenBank/DDBJ databases">
        <title>Pedobacter sp. nov., isolated from Han river, South Korea.</title>
        <authorList>
            <person name="Lee D.-H."/>
            <person name="Kim Y.-S."/>
            <person name="Hwang E.-M."/>
            <person name="Le Tran T.C."/>
            <person name="Cha C.-J."/>
        </authorList>
    </citation>
    <scope>NUCLEOTIDE SEQUENCE [LARGE SCALE GENOMIC DNA]</scope>
    <source>
        <strain evidence="5 6">CJ43</strain>
    </source>
</reference>
<proteinExistence type="inferred from homology"/>
<feature type="domain" description="Carbohydrate kinase PfkB" evidence="4">
    <location>
        <begin position="1"/>
        <end position="312"/>
    </location>
</feature>
<dbReference type="InterPro" id="IPR011611">
    <property type="entry name" value="PfkB_dom"/>
</dbReference>
<sequence length="339" mass="37431">MSKILTFGELLLRISPDANGEWLKNNEIPIFVGGAELNVATGLAIWGADVSFFTALPDHDLTKEILGYVENLNIDASRIALQGERIGIYYLTQGKDLKSAGVIYDRAYSSFYALKPGDVNWDKVLEGVSHFQFSAICPAVSQNAANVCLEAVKACKARGIHVSLDLNYRAKLWKYGKNPVEVMPEIASYCDLIMGNLWAAHQMLGTALDDTLIAQDAKEAYLQHAEKTSLEIMSKFPNCKAIANTFRFENGEGINYYTTFYKEAKLHVSQQYQVDKIINKVGSGDTFMGGLLFGISSGYSTQDTLEFATAAAFKKLFIPTDSTSTTKEEILQTIKDYAS</sequence>
<dbReference type="KEGG" id="pej:FYC62_16235"/>